<reference evidence="5" key="1">
    <citation type="submission" date="2020-03" db="EMBL/GenBank/DDBJ databases">
        <title>A high-quality chromosome-level genome assembly of a woody plant with both climbing and erect habits, Rhamnella rubrinervis.</title>
        <authorList>
            <person name="Lu Z."/>
            <person name="Yang Y."/>
            <person name="Zhu X."/>
            <person name="Sun Y."/>
        </authorList>
    </citation>
    <scope>NUCLEOTIDE SEQUENCE</scope>
    <source>
        <strain evidence="5">BYM</strain>
        <tissue evidence="5">Leaf</tissue>
    </source>
</reference>
<proteinExistence type="inferred from homology"/>
<evidence type="ECO:0000313" key="5">
    <source>
        <dbReference type="EMBL" id="KAF3433564.1"/>
    </source>
</evidence>
<sequence>MEKQVPHPQENLCPPRVLLFPLPEQGHVNRMLKLAEVLALAGLHVTFLTTPFIHNRLTRHNDIETRFASYPGFLLKTISDGLPEDHPRSGERKMELFISLNTVTKRLLKHMLATHQLGSNLSPSVSCIIADGTLAGFTTDIATELQIPILHFHGFCACAFWACSSIPNLIVTGELPVRDMDKLVTGVSGMESFLRFRDLPSFCRASDTKDPILQGIARETRHISRGQGLILHTFEELEGPILSHIRTKYPNIYSIAPIHTHLKLKLKLKHANKEVSSQPFNSLFEIDRTCMTWLDAQPLNSVIYVSFGSTTVMTNDQLMEFWYGLVKSKQRFLWAIRHDMVHIQGEGDDGKNNIPAELTEGTKERGYMVGWAPQEEVLEHPSVCGFLTHSGMNSILESIMAGVPMICWPYHADQQVISRCVSVMWKIGLDMKDVCERNIVEKMVNDLMVERREEFQKAVDDYRRLAIKSVSEGGSSYSNLDRLIQDIHKMNDKFPI</sequence>
<dbReference type="SUPFAM" id="SSF53756">
    <property type="entry name" value="UDP-Glycosyltransferase/glycogen phosphorylase"/>
    <property type="match status" value="1"/>
</dbReference>
<keyword evidence="2 3" id="KW-0808">Transferase</keyword>
<dbReference type="GO" id="GO:0080043">
    <property type="term" value="F:quercetin 3-O-glucosyltransferase activity"/>
    <property type="evidence" value="ECO:0007669"/>
    <property type="project" value="TreeGrafter"/>
</dbReference>
<dbReference type="Pfam" id="PF00201">
    <property type="entry name" value="UDPGT"/>
    <property type="match status" value="1"/>
</dbReference>
<accession>A0A8K0DT04</accession>
<organism evidence="5 6">
    <name type="scientific">Rhamnella rubrinervis</name>
    <dbReference type="NCBI Taxonomy" id="2594499"/>
    <lineage>
        <taxon>Eukaryota</taxon>
        <taxon>Viridiplantae</taxon>
        <taxon>Streptophyta</taxon>
        <taxon>Embryophyta</taxon>
        <taxon>Tracheophyta</taxon>
        <taxon>Spermatophyta</taxon>
        <taxon>Magnoliopsida</taxon>
        <taxon>eudicotyledons</taxon>
        <taxon>Gunneridae</taxon>
        <taxon>Pentapetalae</taxon>
        <taxon>rosids</taxon>
        <taxon>fabids</taxon>
        <taxon>Rosales</taxon>
        <taxon>Rhamnaceae</taxon>
        <taxon>rhamnoid group</taxon>
        <taxon>Rhamneae</taxon>
        <taxon>Rhamnella</taxon>
    </lineage>
</organism>
<comment type="caution">
    <text evidence="5">The sequence shown here is derived from an EMBL/GenBank/DDBJ whole genome shotgun (WGS) entry which is preliminary data.</text>
</comment>
<dbReference type="EC" id="2.4.1.-" evidence="4"/>
<dbReference type="FunFam" id="3.40.50.2000:FF:000060">
    <property type="entry name" value="Glycosyltransferase"/>
    <property type="match status" value="1"/>
</dbReference>
<dbReference type="OrthoDB" id="5835829at2759"/>
<keyword evidence="3" id="KW-0328">Glycosyltransferase</keyword>
<dbReference type="CDD" id="cd03784">
    <property type="entry name" value="GT1_Gtf-like"/>
    <property type="match status" value="1"/>
</dbReference>
<evidence type="ECO:0000256" key="4">
    <source>
        <dbReference type="RuleBase" id="RU362057"/>
    </source>
</evidence>
<comment type="similarity">
    <text evidence="1 3">Belongs to the UDP-glycosyltransferase family.</text>
</comment>
<dbReference type="PROSITE" id="PS00375">
    <property type="entry name" value="UDPGT"/>
    <property type="match status" value="1"/>
</dbReference>
<gene>
    <name evidence="5" type="ORF">FNV43_RR24666</name>
</gene>
<dbReference type="Proteomes" id="UP000796880">
    <property type="component" value="Unassembled WGS sequence"/>
</dbReference>
<dbReference type="GO" id="GO:0080044">
    <property type="term" value="F:quercetin 7-O-glucosyltransferase activity"/>
    <property type="evidence" value="ECO:0007669"/>
    <property type="project" value="TreeGrafter"/>
</dbReference>
<name>A0A8K0DT04_9ROSA</name>
<dbReference type="EMBL" id="VOIH02000011">
    <property type="protein sequence ID" value="KAF3433564.1"/>
    <property type="molecule type" value="Genomic_DNA"/>
</dbReference>
<dbReference type="InterPro" id="IPR002213">
    <property type="entry name" value="UDP_glucos_trans"/>
</dbReference>
<evidence type="ECO:0000256" key="1">
    <source>
        <dbReference type="ARBA" id="ARBA00009995"/>
    </source>
</evidence>
<keyword evidence="6" id="KW-1185">Reference proteome</keyword>
<protein>
    <recommendedName>
        <fullName evidence="4">Glycosyltransferase</fullName>
        <ecNumber evidence="4">2.4.1.-</ecNumber>
    </recommendedName>
</protein>
<dbReference type="InterPro" id="IPR035595">
    <property type="entry name" value="UDP_glycos_trans_CS"/>
</dbReference>
<dbReference type="PANTHER" id="PTHR11926">
    <property type="entry name" value="GLUCOSYL/GLUCURONOSYL TRANSFERASES"/>
    <property type="match status" value="1"/>
</dbReference>
<evidence type="ECO:0000256" key="3">
    <source>
        <dbReference type="RuleBase" id="RU003718"/>
    </source>
</evidence>
<dbReference type="Gene3D" id="3.40.50.2000">
    <property type="entry name" value="Glycogen Phosphorylase B"/>
    <property type="match status" value="2"/>
</dbReference>
<evidence type="ECO:0000313" key="6">
    <source>
        <dbReference type="Proteomes" id="UP000796880"/>
    </source>
</evidence>
<dbReference type="AlphaFoldDB" id="A0A8K0DT04"/>
<evidence type="ECO:0000256" key="2">
    <source>
        <dbReference type="ARBA" id="ARBA00022679"/>
    </source>
</evidence>
<dbReference type="PANTHER" id="PTHR11926:SF1392">
    <property type="entry name" value="GLYCOSYLTRANSFERASE"/>
    <property type="match status" value="1"/>
</dbReference>